<keyword evidence="1" id="KW-0547">Nucleotide-binding</keyword>
<reference evidence="4" key="1">
    <citation type="journal article" date="2020" name="mSystems">
        <title>Genome- and Community-Level Interaction Insights into Carbon Utilization and Element Cycling Functions of Hydrothermarchaeota in Hydrothermal Sediment.</title>
        <authorList>
            <person name="Zhou Z."/>
            <person name="Liu Y."/>
            <person name="Xu W."/>
            <person name="Pan J."/>
            <person name="Luo Z.H."/>
            <person name="Li M."/>
        </authorList>
    </citation>
    <scope>NUCLEOTIDE SEQUENCE [LARGE SCALE GENOMIC DNA]</scope>
    <source>
        <strain evidence="4">HyVt-443</strain>
    </source>
</reference>
<feature type="region of interest" description="Disordered" evidence="3">
    <location>
        <begin position="298"/>
        <end position="340"/>
    </location>
</feature>
<dbReference type="Gene3D" id="3.40.50.300">
    <property type="entry name" value="P-loop containing nucleotide triphosphate hydrolases"/>
    <property type="match status" value="1"/>
</dbReference>
<gene>
    <name evidence="4" type="ORF">ENI96_08455</name>
</gene>
<evidence type="ECO:0000313" key="4">
    <source>
        <dbReference type="EMBL" id="HEB96448.1"/>
    </source>
</evidence>
<dbReference type="GO" id="GO:0009898">
    <property type="term" value="C:cytoplasmic side of plasma membrane"/>
    <property type="evidence" value="ECO:0007669"/>
    <property type="project" value="TreeGrafter"/>
</dbReference>
<dbReference type="GO" id="GO:0016887">
    <property type="term" value="F:ATP hydrolysis activity"/>
    <property type="evidence" value="ECO:0007669"/>
    <property type="project" value="TreeGrafter"/>
</dbReference>
<evidence type="ECO:0000256" key="1">
    <source>
        <dbReference type="ARBA" id="ARBA00022741"/>
    </source>
</evidence>
<dbReference type="CDD" id="cd02038">
    <property type="entry name" value="FlhG-like"/>
    <property type="match status" value="1"/>
</dbReference>
<dbReference type="GO" id="GO:0005829">
    <property type="term" value="C:cytosol"/>
    <property type="evidence" value="ECO:0007669"/>
    <property type="project" value="TreeGrafter"/>
</dbReference>
<comment type="caution">
    <text evidence="4">The sequence shown here is derived from an EMBL/GenBank/DDBJ whole genome shotgun (WGS) entry which is preliminary data.</text>
</comment>
<dbReference type="SUPFAM" id="SSF52540">
    <property type="entry name" value="P-loop containing nucleoside triphosphate hydrolases"/>
    <property type="match status" value="1"/>
</dbReference>
<dbReference type="InterPro" id="IPR050625">
    <property type="entry name" value="ParA/MinD_ATPase"/>
</dbReference>
<dbReference type="EMBL" id="DRKP01000096">
    <property type="protein sequence ID" value="HEB96448.1"/>
    <property type="molecule type" value="Genomic_DNA"/>
</dbReference>
<dbReference type="Pfam" id="PF10609">
    <property type="entry name" value="ParA"/>
    <property type="match status" value="1"/>
</dbReference>
<dbReference type="InterPro" id="IPR033875">
    <property type="entry name" value="FlhG"/>
</dbReference>
<evidence type="ECO:0000256" key="2">
    <source>
        <dbReference type="ARBA" id="ARBA00022840"/>
    </source>
</evidence>
<dbReference type="AlphaFoldDB" id="A0A831RMX4"/>
<dbReference type="PANTHER" id="PTHR43384">
    <property type="entry name" value="SEPTUM SITE-DETERMINING PROTEIN MIND HOMOLOG, CHLOROPLASTIC-RELATED"/>
    <property type="match status" value="1"/>
</dbReference>
<keyword evidence="2" id="KW-0067">ATP-binding</keyword>
<dbReference type="GO" id="GO:0005524">
    <property type="term" value="F:ATP binding"/>
    <property type="evidence" value="ECO:0007669"/>
    <property type="project" value="UniProtKB-KW"/>
</dbReference>
<evidence type="ECO:0000256" key="3">
    <source>
        <dbReference type="SAM" id="MobiDB-lite"/>
    </source>
</evidence>
<dbReference type="InterPro" id="IPR027417">
    <property type="entry name" value="P-loop_NTPase"/>
</dbReference>
<organism evidence="4">
    <name type="scientific">Sedimenticola thiotaurini</name>
    <dbReference type="NCBI Taxonomy" id="1543721"/>
    <lineage>
        <taxon>Bacteria</taxon>
        <taxon>Pseudomonadati</taxon>
        <taxon>Pseudomonadota</taxon>
        <taxon>Gammaproteobacteria</taxon>
        <taxon>Chromatiales</taxon>
        <taxon>Sedimenticolaceae</taxon>
        <taxon>Sedimenticola</taxon>
    </lineage>
</organism>
<dbReference type="InterPro" id="IPR033756">
    <property type="entry name" value="YlxH/NBP35"/>
</dbReference>
<dbReference type="GO" id="GO:0051782">
    <property type="term" value="P:negative regulation of cell division"/>
    <property type="evidence" value="ECO:0007669"/>
    <property type="project" value="TreeGrafter"/>
</dbReference>
<accession>A0A831RMX4</accession>
<feature type="compositionally biased region" description="Pro residues" evidence="3">
    <location>
        <begin position="318"/>
        <end position="328"/>
    </location>
</feature>
<dbReference type="PANTHER" id="PTHR43384:SF4">
    <property type="entry name" value="CELLULOSE BIOSYNTHESIS PROTEIN BCSQ-RELATED"/>
    <property type="match status" value="1"/>
</dbReference>
<name>A0A831RMX4_9GAMM</name>
<sequence length="360" mass="39353">MAIWSGGEMGELAQLNHPGRRGSSRARVLAIASGKGGVGKSSIALNLALHLSRRGHRVCLFDADTNLANLNILLGLAPEYTLQALLQGEKGLDEILLEAPEGLRIVPAASGIEEFIELDPEQQRRLLAALQALERQFDYLLVDTAAGIQESTLQLLLAAGGLLLLITPEPTSLTDAFSLLKVLRRYGLDHPVQVVVNMADNRAAAHDSFKRFQTSAARFLQLDVGYLGYVLRDEQMAAAVMQQNPILLSRPEAVASLCLQSIGNRLEQRLEKSVQGGLSDFFGRLQLTDAELDRLHPFVSGREAAVPGPEEETEEPTPPEQPEPPPEPTAEEDEERERRDLMSATYYAGLLGALERNRGR</sequence>
<protein>
    <submittedName>
        <fullName evidence="4">MinD/ParA family protein</fullName>
    </submittedName>
</protein>
<proteinExistence type="predicted"/>
<dbReference type="Proteomes" id="UP000886251">
    <property type="component" value="Unassembled WGS sequence"/>
</dbReference>